<dbReference type="EMBL" id="WXXP01001330">
    <property type="protein sequence ID" value="NEK56218.1"/>
    <property type="molecule type" value="Genomic_DNA"/>
</dbReference>
<feature type="non-terminal residue" evidence="2">
    <location>
        <position position="68"/>
    </location>
</feature>
<sequence length="68" mass="7444">MREMDAAWREWLATNVSRGCTQESMIEAMVQGGFEIDAAREIVRRAASETGAAATVAASPEEEARAYH</sequence>
<feature type="region of interest" description="Disordered" evidence="1">
    <location>
        <begin position="49"/>
        <end position="68"/>
    </location>
</feature>
<evidence type="ECO:0000313" key="2">
    <source>
        <dbReference type="EMBL" id="NEK56218.1"/>
    </source>
</evidence>
<gene>
    <name evidence="2" type="ORF">GUK36_44145</name>
</gene>
<evidence type="ECO:0000256" key="1">
    <source>
        <dbReference type="SAM" id="MobiDB-lite"/>
    </source>
</evidence>
<comment type="caution">
    <text evidence="2">The sequence shown here is derived from an EMBL/GenBank/DDBJ whole genome shotgun (WGS) entry which is preliminary data.</text>
</comment>
<name>A0A6P0DT56_RHILE</name>
<accession>A0A6P0DT56</accession>
<keyword evidence="2" id="KW-0223">Dioxygenase</keyword>
<dbReference type="Proteomes" id="UP000471409">
    <property type="component" value="Unassembled WGS sequence"/>
</dbReference>
<evidence type="ECO:0000313" key="3">
    <source>
        <dbReference type="Proteomes" id="UP000471409"/>
    </source>
</evidence>
<keyword evidence="2" id="KW-0560">Oxidoreductase</keyword>
<organism evidence="2 3">
    <name type="scientific">Rhizobium leguminosarum</name>
    <dbReference type="NCBI Taxonomy" id="384"/>
    <lineage>
        <taxon>Bacteria</taxon>
        <taxon>Pseudomonadati</taxon>
        <taxon>Pseudomonadota</taxon>
        <taxon>Alphaproteobacteria</taxon>
        <taxon>Hyphomicrobiales</taxon>
        <taxon>Rhizobiaceae</taxon>
        <taxon>Rhizobium/Agrobacterium group</taxon>
        <taxon>Rhizobium</taxon>
    </lineage>
</organism>
<feature type="compositionally biased region" description="Low complexity" evidence="1">
    <location>
        <begin position="49"/>
        <end position="59"/>
    </location>
</feature>
<dbReference type="GO" id="GO:0051213">
    <property type="term" value="F:dioxygenase activity"/>
    <property type="evidence" value="ECO:0007669"/>
    <property type="project" value="UniProtKB-KW"/>
</dbReference>
<dbReference type="AlphaFoldDB" id="A0A6P0DT56"/>
<reference evidence="2 3" key="1">
    <citation type="submission" date="2020-01" db="EMBL/GenBank/DDBJ databases">
        <title>Rhizobium genotypes associated with high levels of biological nitrogen fixation by grain legumes in a temperate-maritime cropping system.</title>
        <authorList>
            <person name="Maluk M."/>
            <person name="Francesc Ferrando Molina F."/>
            <person name="Lopez Del Egido L."/>
            <person name="Lafos M."/>
            <person name="Langarica-Fuentes A."/>
            <person name="Gebre Yohannes G."/>
            <person name="Young M.W."/>
            <person name="Martin P."/>
            <person name="Gantlett R."/>
            <person name="Kenicer G."/>
            <person name="Hawes C."/>
            <person name="Begg G.S."/>
            <person name="Quilliam R.S."/>
            <person name="Squire G.R."/>
            <person name="Poole P.S."/>
            <person name="Young P.W."/>
            <person name="Iannetta P.M."/>
            <person name="James E.K."/>
        </authorList>
    </citation>
    <scope>NUCLEOTIDE SEQUENCE [LARGE SCALE GENOMIC DNA]</scope>
    <source>
        <strain evidence="2 3">JHI944</strain>
    </source>
</reference>
<protein>
    <submittedName>
        <fullName evidence="2">2-oxoglutarate-dependent dioxygenase</fullName>
    </submittedName>
</protein>
<proteinExistence type="predicted"/>